<dbReference type="InterPro" id="IPR029055">
    <property type="entry name" value="Ntn_hydrolases_N"/>
</dbReference>
<dbReference type="FunFam" id="3.40.50.10490:FF:000001">
    <property type="entry name" value="Glutamine--fructose-6-phosphate aminotransferase [isomerizing]"/>
    <property type="match status" value="1"/>
</dbReference>
<evidence type="ECO:0000256" key="3">
    <source>
        <dbReference type="ARBA" id="ARBA00012916"/>
    </source>
</evidence>
<feature type="domain" description="SIS" evidence="9">
    <location>
        <begin position="521"/>
        <end position="662"/>
    </location>
</feature>
<dbReference type="GO" id="GO:0097367">
    <property type="term" value="F:carbohydrate derivative binding"/>
    <property type="evidence" value="ECO:0007669"/>
    <property type="project" value="InterPro"/>
</dbReference>
<dbReference type="InterPro" id="IPR035466">
    <property type="entry name" value="GlmS/AgaS_SIS"/>
</dbReference>
<dbReference type="FunFam" id="3.60.20.10:FF:000052">
    <property type="entry name" value="Glutamine--fructose-6-phosphate aminotransferase [isomerizing] 2"/>
    <property type="match status" value="1"/>
</dbReference>
<dbReference type="SUPFAM" id="SSF56235">
    <property type="entry name" value="N-terminal nucleophile aminohydrolases (Ntn hydrolases)"/>
    <property type="match status" value="1"/>
</dbReference>
<dbReference type="Gene3D" id="3.40.50.10490">
    <property type="entry name" value="Glucose-6-phosphate isomerase like protein, domain 1"/>
    <property type="match status" value="2"/>
</dbReference>
<dbReference type="PROSITE" id="PS51278">
    <property type="entry name" value="GATASE_TYPE_2"/>
    <property type="match status" value="1"/>
</dbReference>
<name>A0A8C8FRN5_ONCTS</name>
<protein>
    <recommendedName>
        <fullName evidence="3">glutamine--fructose-6-phosphate transaminase (isomerizing)</fullName>
        <ecNumber evidence="3">2.6.1.16</ecNumber>
    </recommendedName>
</protein>
<dbReference type="InterPro" id="IPR017932">
    <property type="entry name" value="GATase_2_dom"/>
</dbReference>
<feature type="domain" description="SIS" evidence="9">
    <location>
        <begin position="350"/>
        <end position="489"/>
    </location>
</feature>
<dbReference type="Gene3D" id="3.60.20.10">
    <property type="entry name" value="Glutamine Phosphoribosylpyrophosphate, subunit 1, domain 1"/>
    <property type="match status" value="1"/>
</dbReference>
<accession>A0A8C8FRN5</accession>
<gene>
    <name evidence="10" type="primary">GFPT2</name>
</gene>
<evidence type="ECO:0000313" key="10">
    <source>
        <dbReference type="Ensembl" id="ENSOTSP00005038268.1"/>
    </source>
</evidence>
<evidence type="ECO:0000256" key="5">
    <source>
        <dbReference type="ARBA" id="ARBA00022679"/>
    </source>
</evidence>
<dbReference type="PANTHER" id="PTHR10937">
    <property type="entry name" value="GLUCOSAMINE--FRUCTOSE-6-PHOSPHATE AMINOTRANSFERASE, ISOMERIZING"/>
    <property type="match status" value="1"/>
</dbReference>
<dbReference type="CDD" id="cd00714">
    <property type="entry name" value="GFAT"/>
    <property type="match status" value="1"/>
</dbReference>
<dbReference type="Ensembl" id="ENSOTST00005041632.2">
    <property type="protein sequence ID" value="ENSOTSP00005038268.1"/>
    <property type="gene ID" value="ENSOTSG00005017337.2"/>
</dbReference>
<dbReference type="PROSITE" id="PS51464">
    <property type="entry name" value="SIS"/>
    <property type="match status" value="2"/>
</dbReference>
<dbReference type="EC" id="2.6.1.16" evidence="3"/>
<dbReference type="NCBIfam" id="NF001484">
    <property type="entry name" value="PRK00331.1"/>
    <property type="match status" value="1"/>
</dbReference>
<keyword evidence="4" id="KW-0032">Aminotransferase</keyword>
<dbReference type="InterPro" id="IPR035490">
    <property type="entry name" value="GlmS/FrlB_SIS"/>
</dbReference>
<reference evidence="10" key="2">
    <citation type="submission" date="2025-09" db="UniProtKB">
        <authorList>
            <consortium name="Ensembl"/>
        </authorList>
    </citation>
    <scope>IDENTIFICATION</scope>
</reference>
<dbReference type="PANTHER" id="PTHR10937:SF10">
    <property type="entry name" value="GLUTAMINE--FRUCTOSE-6-PHOSPHATE AMINOTRANSFERASE [ISOMERIZING] 2"/>
    <property type="match status" value="1"/>
</dbReference>
<dbReference type="Proteomes" id="UP000694402">
    <property type="component" value="Unassembled WGS sequence"/>
</dbReference>
<dbReference type="Pfam" id="PF01380">
    <property type="entry name" value="SIS"/>
    <property type="match status" value="2"/>
</dbReference>
<keyword evidence="6" id="KW-0677">Repeat</keyword>
<evidence type="ECO:0000256" key="6">
    <source>
        <dbReference type="ARBA" id="ARBA00022737"/>
    </source>
</evidence>
<dbReference type="AlphaFoldDB" id="A0A8C8FRN5"/>
<dbReference type="InterPro" id="IPR047084">
    <property type="entry name" value="GFAT_N"/>
</dbReference>
<reference evidence="10" key="1">
    <citation type="submission" date="2025-08" db="UniProtKB">
        <authorList>
            <consortium name="Ensembl"/>
        </authorList>
    </citation>
    <scope>IDENTIFICATION</scope>
</reference>
<evidence type="ECO:0000256" key="2">
    <source>
        <dbReference type="ARBA" id="ARBA00004775"/>
    </source>
</evidence>
<keyword evidence="5" id="KW-0808">Transferase</keyword>
<dbReference type="GO" id="GO:0004360">
    <property type="term" value="F:glutamine-fructose-6-phosphate transaminase (isomerizing) activity"/>
    <property type="evidence" value="ECO:0007669"/>
    <property type="project" value="UniProtKB-EC"/>
</dbReference>
<feature type="domain" description="Glutamine amidotransferase type-2" evidence="8">
    <location>
        <begin position="2"/>
        <end position="278"/>
    </location>
</feature>
<proteinExistence type="predicted"/>
<evidence type="ECO:0000256" key="1">
    <source>
        <dbReference type="ARBA" id="ARBA00001031"/>
    </source>
</evidence>
<dbReference type="NCBIfam" id="TIGR01135">
    <property type="entry name" value="glmS"/>
    <property type="match status" value="1"/>
</dbReference>
<evidence type="ECO:0000259" key="8">
    <source>
        <dbReference type="PROSITE" id="PS51278"/>
    </source>
</evidence>
<dbReference type="GO" id="GO:0006048">
    <property type="term" value="P:UDP-N-acetylglucosamine biosynthetic process"/>
    <property type="evidence" value="ECO:0007669"/>
    <property type="project" value="UniProtKB-UniPathway"/>
</dbReference>
<dbReference type="InterPro" id="IPR001347">
    <property type="entry name" value="SIS_dom"/>
</dbReference>
<evidence type="ECO:0000313" key="11">
    <source>
        <dbReference type="Proteomes" id="UP000694402"/>
    </source>
</evidence>
<dbReference type="CDD" id="cd05009">
    <property type="entry name" value="SIS_GlmS_GlmD_2"/>
    <property type="match status" value="1"/>
</dbReference>
<dbReference type="UniPathway" id="UPA00113">
    <property type="reaction ID" value="UER00528"/>
</dbReference>
<organism evidence="10 11">
    <name type="scientific">Oncorhynchus tshawytscha</name>
    <name type="common">Chinook salmon</name>
    <name type="synonym">Salmo tshawytscha</name>
    <dbReference type="NCBI Taxonomy" id="74940"/>
    <lineage>
        <taxon>Eukaryota</taxon>
        <taxon>Metazoa</taxon>
        <taxon>Chordata</taxon>
        <taxon>Craniata</taxon>
        <taxon>Vertebrata</taxon>
        <taxon>Euteleostomi</taxon>
        <taxon>Actinopterygii</taxon>
        <taxon>Neopterygii</taxon>
        <taxon>Teleostei</taxon>
        <taxon>Protacanthopterygii</taxon>
        <taxon>Salmoniformes</taxon>
        <taxon>Salmonidae</taxon>
        <taxon>Salmoninae</taxon>
        <taxon>Oncorhynchus</taxon>
    </lineage>
</organism>
<dbReference type="CDD" id="cd05008">
    <property type="entry name" value="SIS_GlmS_GlmD_1"/>
    <property type="match status" value="1"/>
</dbReference>
<evidence type="ECO:0000256" key="4">
    <source>
        <dbReference type="ARBA" id="ARBA00022576"/>
    </source>
</evidence>
<dbReference type="GO" id="GO:0006487">
    <property type="term" value="P:protein N-linked glycosylation"/>
    <property type="evidence" value="ECO:0007669"/>
    <property type="project" value="TreeGrafter"/>
</dbReference>
<comment type="catalytic activity">
    <reaction evidence="1">
        <text>D-fructose 6-phosphate + L-glutamine = D-glucosamine 6-phosphate + L-glutamate</text>
        <dbReference type="Rhea" id="RHEA:13237"/>
        <dbReference type="ChEBI" id="CHEBI:29985"/>
        <dbReference type="ChEBI" id="CHEBI:58359"/>
        <dbReference type="ChEBI" id="CHEBI:58725"/>
        <dbReference type="ChEBI" id="CHEBI:61527"/>
        <dbReference type="EC" id="2.6.1.16"/>
    </reaction>
</comment>
<dbReference type="GO" id="GO:0006002">
    <property type="term" value="P:fructose 6-phosphate metabolic process"/>
    <property type="evidence" value="ECO:0007669"/>
    <property type="project" value="TreeGrafter"/>
</dbReference>
<evidence type="ECO:0000259" key="9">
    <source>
        <dbReference type="PROSITE" id="PS51464"/>
    </source>
</evidence>
<dbReference type="SUPFAM" id="SSF53697">
    <property type="entry name" value="SIS domain"/>
    <property type="match status" value="1"/>
</dbReference>
<evidence type="ECO:0000256" key="7">
    <source>
        <dbReference type="ARBA" id="ARBA00022962"/>
    </source>
</evidence>
<dbReference type="InterPro" id="IPR046348">
    <property type="entry name" value="SIS_dom_sf"/>
</dbReference>
<keyword evidence="7" id="KW-0315">Glutamine amidotransferase</keyword>
<dbReference type="Pfam" id="PF13522">
    <property type="entry name" value="GATase_6"/>
    <property type="match status" value="1"/>
</dbReference>
<comment type="pathway">
    <text evidence="2">Nucleotide-sugar biosynthesis; UDP-N-acetyl-alpha-D-glucosamine biosynthesis; alpha-D-glucosamine 6-phosphate from D-fructose 6-phosphate: step 1/1.</text>
</comment>
<keyword evidence="11" id="KW-1185">Reference proteome</keyword>
<sequence length="672" mass="75591">MCGIFAYLNYCVSRTRKEIFETLVKGLQRLEYRGYDSAGIAVDGDKNTTTDGINNNIIVLIKKNGKVKALDEELYKKDCMDLEVELDTHFGMAHTRWATHGEPSALNSHPHRSDKNNEFVVIHNGIITNYKELKKYLNSKGYEFESETDTEVIPKLIKYVYDNREREDLSFSTLVERVIQQLVRSPLLIGVRSKYELSAEHIPIQYNTGDRSQNIAMFKEGVQEKNSHNRPDIANAVNSAEDGKAVEYYFASDASAIIEHTNKVIYLEDDDIAAVVGGKLSLHRLNRLAGEVPVRAIQTLQMELQEIMKGNFEAFMQKEIFEQPESVFNTMRGRICFDTNKVILGGLKDHLKEIKRCRRLIMIGCGTSFHAAVATRQALEELTELPVMVELASDFLDRNTPVFRDDVCFYISQSGETADTLMALRYCKDRGALTVGVTNTVGSSISRDTDCGVHINAGPEIGVASTKAYTSQFVALIMFGLMMSEDRISLQTRRLEIINGLRILPELIKKVLTLDKNIKSIADELYEQRSLLVMGRGFNYATCLEGALKIKEIPYMHSEGILAGELKHGPLALIDKHMPVIMIIMRDACYTKCQNALQQVTARSGRPIILCCQDDPEMSRNAYKTIELPQTVDCLQGILSVIPLQLLSFHLAVLRGYDVDCPRSLAKSVTVE</sequence>
<dbReference type="GeneTree" id="ENSGT00940000156413"/>
<dbReference type="InterPro" id="IPR005855">
    <property type="entry name" value="GFAT"/>
</dbReference>